<evidence type="ECO:0000256" key="1">
    <source>
        <dbReference type="SAM" id="Phobius"/>
    </source>
</evidence>
<dbReference type="Proteomes" id="UP001139648">
    <property type="component" value="Unassembled WGS sequence"/>
</dbReference>
<organism evidence="2 3">
    <name type="scientific">Nonomuraea thailandensis</name>
    <dbReference type="NCBI Taxonomy" id="1188745"/>
    <lineage>
        <taxon>Bacteria</taxon>
        <taxon>Bacillati</taxon>
        <taxon>Actinomycetota</taxon>
        <taxon>Actinomycetes</taxon>
        <taxon>Streptosporangiales</taxon>
        <taxon>Streptosporangiaceae</taxon>
        <taxon>Nonomuraea</taxon>
    </lineage>
</organism>
<evidence type="ECO:0000313" key="3">
    <source>
        <dbReference type="Proteomes" id="UP001139648"/>
    </source>
</evidence>
<keyword evidence="1" id="KW-1133">Transmembrane helix</keyword>
<feature type="transmembrane region" description="Helical" evidence="1">
    <location>
        <begin position="12"/>
        <end position="37"/>
    </location>
</feature>
<reference evidence="2" key="1">
    <citation type="submission" date="2022-06" db="EMBL/GenBank/DDBJ databases">
        <title>Sequencing the genomes of 1000 actinobacteria strains.</title>
        <authorList>
            <person name="Klenk H.-P."/>
        </authorList>
    </citation>
    <scope>NUCLEOTIDE SEQUENCE</scope>
    <source>
        <strain evidence="2">DSM 46694</strain>
    </source>
</reference>
<protein>
    <submittedName>
        <fullName evidence="2">Uncharacterized protein</fullName>
    </submittedName>
</protein>
<feature type="transmembrane region" description="Helical" evidence="1">
    <location>
        <begin position="43"/>
        <end position="60"/>
    </location>
</feature>
<dbReference type="AlphaFoldDB" id="A0A9X2GTT1"/>
<gene>
    <name evidence="2" type="ORF">HD597_012404</name>
</gene>
<keyword evidence="1" id="KW-0812">Transmembrane</keyword>
<evidence type="ECO:0000313" key="2">
    <source>
        <dbReference type="EMBL" id="MCP2365384.1"/>
    </source>
</evidence>
<name>A0A9X2GTT1_9ACTN</name>
<sequence length="73" mass="7369">MTLSRVRGRGAFHALRAAVLDMVALPAGGATLLSAAVGEAHPAGVAIGPACASVPSLALIRRMRERSAVRPPA</sequence>
<keyword evidence="3" id="KW-1185">Reference proteome</keyword>
<keyword evidence="1" id="KW-0472">Membrane</keyword>
<accession>A0A9X2GTT1</accession>
<dbReference type="RefSeq" id="WP_253758626.1">
    <property type="nucleotide sequence ID" value="NZ_BAABKA010000005.1"/>
</dbReference>
<comment type="caution">
    <text evidence="2">The sequence shown here is derived from an EMBL/GenBank/DDBJ whole genome shotgun (WGS) entry which is preliminary data.</text>
</comment>
<proteinExistence type="predicted"/>
<dbReference type="EMBL" id="JAMZEB010000002">
    <property type="protein sequence ID" value="MCP2365384.1"/>
    <property type="molecule type" value="Genomic_DNA"/>
</dbReference>